<dbReference type="GO" id="GO:0004412">
    <property type="term" value="F:homoserine dehydrogenase activity"/>
    <property type="evidence" value="ECO:0007669"/>
    <property type="project" value="UniProtKB-EC"/>
</dbReference>
<evidence type="ECO:0000256" key="3">
    <source>
        <dbReference type="ARBA" id="ARBA00004986"/>
    </source>
</evidence>
<keyword evidence="12" id="KW-0791">Threonine biosynthesis</keyword>
<dbReference type="PROSITE" id="PS51671">
    <property type="entry name" value="ACT"/>
    <property type="match status" value="1"/>
</dbReference>
<dbReference type="InterPro" id="IPR036291">
    <property type="entry name" value="NAD(P)-bd_dom_sf"/>
</dbReference>
<dbReference type="Pfam" id="PF00742">
    <property type="entry name" value="Homoserine_dh"/>
    <property type="match status" value="1"/>
</dbReference>
<dbReference type="AlphaFoldDB" id="A0A2P8CCI2"/>
<dbReference type="CDD" id="cd04243">
    <property type="entry name" value="AAK_AK-HSDH-like"/>
    <property type="match status" value="1"/>
</dbReference>
<dbReference type="SUPFAM" id="SSF55021">
    <property type="entry name" value="ACT-like"/>
    <property type="match status" value="2"/>
</dbReference>
<evidence type="ECO:0000259" key="28">
    <source>
        <dbReference type="PROSITE" id="PS51671"/>
    </source>
</evidence>
<evidence type="ECO:0000256" key="27">
    <source>
        <dbReference type="ARBA" id="ARBA00049031"/>
    </source>
</evidence>
<evidence type="ECO:0000256" key="19">
    <source>
        <dbReference type="ARBA" id="ARBA00023027"/>
    </source>
</evidence>
<keyword evidence="13" id="KW-0479">Metal-binding</keyword>
<protein>
    <submittedName>
        <fullName evidence="29 30">Aspartate kinase</fullName>
    </submittedName>
</protein>
<evidence type="ECO:0000313" key="29">
    <source>
        <dbReference type="EMBL" id="GET21492.1"/>
    </source>
</evidence>
<dbReference type="PROSITE" id="PS01042">
    <property type="entry name" value="HOMOSER_DHGENASE"/>
    <property type="match status" value="1"/>
</dbReference>
<comment type="cofactor">
    <cofactor evidence="1">
        <name>a metal cation</name>
        <dbReference type="ChEBI" id="CHEBI:25213"/>
    </cofactor>
</comment>
<comment type="pathway">
    <text evidence="6">Amino-acid biosynthesis; L-threonine biosynthesis; L-threonine from L-aspartate: step 1/5.</text>
</comment>
<dbReference type="EMBL" id="PYGC01000005">
    <property type="protein sequence ID" value="PSK82686.1"/>
    <property type="molecule type" value="Genomic_DNA"/>
</dbReference>
<dbReference type="InterPro" id="IPR005106">
    <property type="entry name" value="Asp/hSer_DH_NAD-bd"/>
</dbReference>
<evidence type="ECO:0000256" key="9">
    <source>
        <dbReference type="ARBA" id="ARBA00011881"/>
    </source>
</evidence>
<dbReference type="GO" id="GO:0050661">
    <property type="term" value="F:NADP binding"/>
    <property type="evidence" value="ECO:0007669"/>
    <property type="project" value="InterPro"/>
</dbReference>
<evidence type="ECO:0000256" key="23">
    <source>
        <dbReference type="ARBA" id="ARBA00023268"/>
    </source>
</evidence>
<dbReference type="PANTHER" id="PTHR43070:SF3">
    <property type="entry name" value="HOMOSERINE DEHYDROGENASE"/>
    <property type="match status" value="1"/>
</dbReference>
<evidence type="ECO:0000256" key="4">
    <source>
        <dbReference type="ARBA" id="ARBA00005056"/>
    </source>
</evidence>
<dbReference type="InterPro" id="IPR011147">
    <property type="entry name" value="Bifunc_Aspkin/hSer_DH"/>
</dbReference>
<dbReference type="Proteomes" id="UP000396862">
    <property type="component" value="Unassembled WGS sequence"/>
</dbReference>
<evidence type="ECO:0000256" key="14">
    <source>
        <dbReference type="ARBA" id="ARBA00022741"/>
    </source>
</evidence>
<dbReference type="InterPro" id="IPR001342">
    <property type="entry name" value="HDH_cat"/>
</dbReference>
<comment type="catalytic activity">
    <reaction evidence="27">
        <text>L-homoserine + NAD(+) = L-aspartate 4-semialdehyde + NADH + H(+)</text>
        <dbReference type="Rhea" id="RHEA:15757"/>
        <dbReference type="ChEBI" id="CHEBI:15378"/>
        <dbReference type="ChEBI" id="CHEBI:57476"/>
        <dbReference type="ChEBI" id="CHEBI:57540"/>
        <dbReference type="ChEBI" id="CHEBI:57945"/>
        <dbReference type="ChEBI" id="CHEBI:537519"/>
        <dbReference type="EC" id="1.1.1.3"/>
    </reaction>
    <physiologicalReaction direction="right-to-left" evidence="27">
        <dbReference type="Rhea" id="RHEA:15759"/>
    </physiologicalReaction>
</comment>
<keyword evidence="16" id="KW-0067">ATP-binding</keyword>
<evidence type="ECO:0000256" key="7">
    <source>
        <dbReference type="ARBA" id="ARBA00007952"/>
    </source>
</evidence>
<keyword evidence="23" id="KW-0511">Multifunctional enzyme</keyword>
<dbReference type="PIRSF" id="PIRSF000727">
    <property type="entry name" value="ThrA"/>
    <property type="match status" value="1"/>
</dbReference>
<dbReference type="SUPFAM" id="SSF53633">
    <property type="entry name" value="Carbamate kinase-like"/>
    <property type="match status" value="1"/>
</dbReference>
<comment type="pathway">
    <text evidence="2">Amino-acid biosynthesis; L-lysine biosynthesis via DAP pathway; (S)-tetrahydrodipicolinate from L-aspartate: step 1/4.</text>
</comment>
<comment type="subunit">
    <text evidence="9">Homotetramer.</text>
</comment>
<dbReference type="InterPro" id="IPR002912">
    <property type="entry name" value="ACT_dom"/>
</dbReference>
<dbReference type="Gene3D" id="3.30.360.10">
    <property type="entry name" value="Dihydrodipicolinate Reductase, domain 2"/>
    <property type="match status" value="1"/>
</dbReference>
<keyword evidence="22" id="KW-0486">Methionine biosynthesis</keyword>
<dbReference type="GO" id="GO:0009089">
    <property type="term" value="P:lysine biosynthetic process via diaminopimelate"/>
    <property type="evidence" value="ECO:0007669"/>
    <property type="project" value="UniProtKB-UniPathway"/>
</dbReference>
<dbReference type="UniPathway" id="UPA00050">
    <property type="reaction ID" value="UER00063"/>
</dbReference>
<dbReference type="GO" id="GO:0009090">
    <property type="term" value="P:homoserine biosynthetic process"/>
    <property type="evidence" value="ECO:0007669"/>
    <property type="project" value="UniProtKB-ARBA"/>
</dbReference>
<keyword evidence="19" id="KW-0520">NAD</keyword>
<dbReference type="InterPro" id="IPR019811">
    <property type="entry name" value="HDH_CS"/>
</dbReference>
<dbReference type="Pfam" id="PF03447">
    <property type="entry name" value="NAD_binding_3"/>
    <property type="match status" value="1"/>
</dbReference>
<dbReference type="FunFam" id="3.30.360.10:FF:000006">
    <property type="entry name" value="Bifunctional aspartokinase/homoserine dehydrogenase"/>
    <property type="match status" value="1"/>
</dbReference>
<evidence type="ECO:0000256" key="10">
    <source>
        <dbReference type="ARBA" id="ARBA00022605"/>
    </source>
</evidence>
<dbReference type="PANTHER" id="PTHR43070">
    <property type="match status" value="1"/>
</dbReference>
<keyword evidence="18" id="KW-0560">Oxidoreductase</keyword>
<evidence type="ECO:0000256" key="20">
    <source>
        <dbReference type="ARBA" id="ARBA00023053"/>
    </source>
</evidence>
<evidence type="ECO:0000256" key="11">
    <source>
        <dbReference type="ARBA" id="ARBA00022679"/>
    </source>
</evidence>
<dbReference type="UniPathway" id="UPA00034">
    <property type="reaction ID" value="UER00015"/>
</dbReference>
<dbReference type="Gene3D" id="3.40.50.720">
    <property type="entry name" value="NAD(P)-binding Rossmann-like Domain"/>
    <property type="match status" value="1"/>
</dbReference>
<keyword evidence="20" id="KW-0915">Sodium</keyword>
<comment type="similarity">
    <text evidence="7">In the C-terminal section; belongs to the homoserine dehydrogenase family.</text>
</comment>
<dbReference type="Pfam" id="PF22468">
    <property type="entry name" value="ACT_9"/>
    <property type="match status" value="2"/>
</dbReference>
<evidence type="ECO:0000256" key="17">
    <source>
        <dbReference type="ARBA" id="ARBA00022857"/>
    </source>
</evidence>
<comment type="function">
    <text evidence="24">Bifunctional aspartate kinase and homoserine dehydrogenase that catalyzes the first and the third steps toward the synthesis of lysine, methionine and threonine from aspartate.</text>
</comment>
<evidence type="ECO:0000256" key="21">
    <source>
        <dbReference type="ARBA" id="ARBA00023154"/>
    </source>
</evidence>
<evidence type="ECO:0000313" key="31">
    <source>
        <dbReference type="Proteomes" id="UP000240621"/>
    </source>
</evidence>
<dbReference type="InterPro" id="IPR036393">
    <property type="entry name" value="AceGlu_kinase-like_sf"/>
</dbReference>
<dbReference type="Gene3D" id="3.30.2130.10">
    <property type="entry name" value="VC0802-like"/>
    <property type="match status" value="1"/>
</dbReference>
<dbReference type="GO" id="GO:0009086">
    <property type="term" value="P:methionine biosynthetic process"/>
    <property type="evidence" value="ECO:0007669"/>
    <property type="project" value="UniProtKB-KW"/>
</dbReference>
<dbReference type="NCBIfam" id="TIGR00657">
    <property type="entry name" value="asp_kinases"/>
    <property type="match status" value="1"/>
</dbReference>
<dbReference type="InterPro" id="IPR045865">
    <property type="entry name" value="ACT-like_dom_sf"/>
</dbReference>
<dbReference type="InterPro" id="IPR001341">
    <property type="entry name" value="Asp_kinase"/>
</dbReference>
<dbReference type="SUPFAM" id="SSF55347">
    <property type="entry name" value="Glyceraldehyde-3-phosphate dehydrogenase-like, C-terminal domain"/>
    <property type="match status" value="1"/>
</dbReference>
<evidence type="ECO:0000256" key="26">
    <source>
        <dbReference type="ARBA" id="ARBA00048841"/>
    </source>
</evidence>
<evidence type="ECO:0000256" key="24">
    <source>
        <dbReference type="ARBA" id="ARBA00044938"/>
    </source>
</evidence>
<dbReference type="InterPro" id="IPR054352">
    <property type="entry name" value="ACT_Aspartokinase"/>
</dbReference>
<keyword evidence="11" id="KW-0808">Transferase</keyword>
<dbReference type="CDD" id="cd04921">
    <property type="entry name" value="ACT_AKi-HSDH-ThrA-like_1"/>
    <property type="match status" value="1"/>
</dbReference>
<comment type="catalytic activity">
    <reaction evidence="26">
        <text>L-homoserine + NADP(+) = L-aspartate 4-semialdehyde + NADPH + H(+)</text>
        <dbReference type="Rhea" id="RHEA:15761"/>
        <dbReference type="ChEBI" id="CHEBI:15378"/>
        <dbReference type="ChEBI" id="CHEBI:57476"/>
        <dbReference type="ChEBI" id="CHEBI:57783"/>
        <dbReference type="ChEBI" id="CHEBI:58349"/>
        <dbReference type="ChEBI" id="CHEBI:537519"/>
        <dbReference type="EC" id="1.1.1.3"/>
    </reaction>
    <physiologicalReaction direction="right-to-left" evidence="26">
        <dbReference type="Rhea" id="RHEA:15763"/>
    </physiologicalReaction>
</comment>
<comment type="similarity">
    <text evidence="8">In the N-terminal section; belongs to the aspartokinase family.</text>
</comment>
<dbReference type="InterPro" id="IPR049638">
    <property type="entry name" value="AK-HD"/>
</dbReference>
<evidence type="ECO:0000256" key="6">
    <source>
        <dbReference type="ARBA" id="ARBA00005139"/>
    </source>
</evidence>
<dbReference type="Proteomes" id="UP000240621">
    <property type="component" value="Unassembled WGS sequence"/>
</dbReference>
<evidence type="ECO:0000256" key="5">
    <source>
        <dbReference type="ARBA" id="ARBA00005062"/>
    </source>
</evidence>
<evidence type="ECO:0000256" key="15">
    <source>
        <dbReference type="ARBA" id="ARBA00022777"/>
    </source>
</evidence>
<dbReference type="OrthoDB" id="9799110at2"/>
<dbReference type="InterPro" id="IPR018042">
    <property type="entry name" value="Aspartate_kinase_CS"/>
</dbReference>
<dbReference type="Gene3D" id="3.40.1160.10">
    <property type="entry name" value="Acetylglutamate kinase-like"/>
    <property type="match status" value="1"/>
</dbReference>
<comment type="catalytic activity">
    <reaction evidence="25">
        <text>L-aspartate + ATP = 4-phospho-L-aspartate + ADP</text>
        <dbReference type="Rhea" id="RHEA:23776"/>
        <dbReference type="ChEBI" id="CHEBI:29991"/>
        <dbReference type="ChEBI" id="CHEBI:30616"/>
        <dbReference type="ChEBI" id="CHEBI:57535"/>
        <dbReference type="ChEBI" id="CHEBI:456216"/>
        <dbReference type="EC" id="2.7.2.4"/>
    </reaction>
    <physiologicalReaction direction="left-to-right" evidence="25">
        <dbReference type="Rhea" id="RHEA:23777"/>
    </physiologicalReaction>
</comment>
<dbReference type="FunFam" id="3.30.2130.10:FF:000001">
    <property type="entry name" value="Bifunctional aspartokinase/homoserine dehydrogenase"/>
    <property type="match status" value="1"/>
</dbReference>
<evidence type="ECO:0000313" key="30">
    <source>
        <dbReference type="EMBL" id="PSK82686.1"/>
    </source>
</evidence>
<name>A0A2P8CCI2_9BACT</name>
<dbReference type="NCBIfam" id="NF006959">
    <property type="entry name" value="PRK09436.1"/>
    <property type="match status" value="1"/>
</dbReference>
<proteinExistence type="inferred from homology"/>
<dbReference type="GO" id="GO:0009088">
    <property type="term" value="P:threonine biosynthetic process"/>
    <property type="evidence" value="ECO:0007669"/>
    <property type="project" value="UniProtKB-UniPathway"/>
</dbReference>
<comment type="pathway">
    <text evidence="5">Amino-acid biosynthesis; L-methionine biosynthesis via de novo pathway; L-homoserine from L-aspartate: step 3/3.</text>
</comment>
<dbReference type="UniPathway" id="UPA00051">
    <property type="reaction ID" value="UER00462"/>
</dbReference>
<keyword evidence="17" id="KW-0521">NADP</keyword>
<dbReference type="Pfam" id="PF00696">
    <property type="entry name" value="AA_kinase"/>
    <property type="match status" value="1"/>
</dbReference>
<dbReference type="GO" id="GO:0005524">
    <property type="term" value="F:ATP binding"/>
    <property type="evidence" value="ECO:0007669"/>
    <property type="project" value="UniProtKB-KW"/>
</dbReference>
<gene>
    <name evidence="30" type="ORF">CLV93_10578</name>
    <name evidence="29" type="ORF">JCM18694_17380</name>
</gene>
<dbReference type="Gene3D" id="1.20.120.1320">
    <property type="entry name" value="Aspartokinase, catalytic domain"/>
    <property type="match status" value="1"/>
</dbReference>
<dbReference type="GO" id="GO:0004072">
    <property type="term" value="F:aspartate kinase activity"/>
    <property type="evidence" value="ECO:0007669"/>
    <property type="project" value="UniProtKB-EC"/>
</dbReference>
<evidence type="ECO:0000313" key="32">
    <source>
        <dbReference type="Proteomes" id="UP000396862"/>
    </source>
</evidence>
<evidence type="ECO:0000256" key="12">
    <source>
        <dbReference type="ARBA" id="ARBA00022697"/>
    </source>
</evidence>
<comment type="pathway">
    <text evidence="4">Amino-acid biosynthesis; L-threonine biosynthesis; L-threonine from L-aspartate: step 3/5.</text>
</comment>
<dbReference type="PROSITE" id="PS00324">
    <property type="entry name" value="ASPARTOKINASE"/>
    <property type="match status" value="1"/>
</dbReference>
<keyword evidence="10" id="KW-0028">Amino-acid biosynthesis</keyword>
<dbReference type="RefSeq" id="WP_106542292.1">
    <property type="nucleotide sequence ID" value="NZ_BLAU01000001.1"/>
</dbReference>
<evidence type="ECO:0000256" key="1">
    <source>
        <dbReference type="ARBA" id="ARBA00001920"/>
    </source>
</evidence>
<evidence type="ECO:0000256" key="8">
    <source>
        <dbReference type="ARBA" id="ARBA00010046"/>
    </source>
</evidence>
<keyword evidence="21" id="KW-0457">Lysine biosynthesis</keyword>
<dbReference type="GO" id="GO:0046872">
    <property type="term" value="F:metal ion binding"/>
    <property type="evidence" value="ECO:0007669"/>
    <property type="project" value="UniProtKB-KW"/>
</dbReference>
<dbReference type="InterPro" id="IPR001048">
    <property type="entry name" value="Asp/Glu/Uridylate_kinase"/>
</dbReference>
<keyword evidence="32" id="KW-1185">Reference proteome</keyword>
<dbReference type="SUPFAM" id="SSF51735">
    <property type="entry name" value="NAD(P)-binding Rossmann-fold domains"/>
    <property type="match status" value="1"/>
</dbReference>
<evidence type="ECO:0000256" key="16">
    <source>
        <dbReference type="ARBA" id="ARBA00022840"/>
    </source>
</evidence>
<comment type="caution">
    <text evidence="30">The sequence shown here is derived from an EMBL/GenBank/DDBJ whole genome shotgun (WGS) entry which is preliminary data.</text>
</comment>
<evidence type="ECO:0000256" key="22">
    <source>
        <dbReference type="ARBA" id="ARBA00023167"/>
    </source>
</evidence>
<evidence type="ECO:0000256" key="13">
    <source>
        <dbReference type="ARBA" id="ARBA00022723"/>
    </source>
</evidence>
<comment type="pathway">
    <text evidence="3">Amino-acid biosynthesis; L-methionine biosynthesis via de novo pathway; L-homoserine from L-aspartate: step 1/3.</text>
</comment>
<evidence type="ECO:0000256" key="18">
    <source>
        <dbReference type="ARBA" id="ARBA00023002"/>
    </source>
</evidence>
<dbReference type="EMBL" id="BLAU01000001">
    <property type="protein sequence ID" value="GET21492.1"/>
    <property type="molecule type" value="Genomic_DNA"/>
</dbReference>
<keyword evidence="15 30" id="KW-0418">Kinase</keyword>
<feature type="domain" description="ACT" evidence="28">
    <location>
        <begin position="311"/>
        <end position="392"/>
    </location>
</feature>
<reference evidence="30 31" key="1">
    <citation type="submission" date="2018-03" db="EMBL/GenBank/DDBJ databases">
        <title>Genomic Encyclopedia of Archaeal and Bacterial Type Strains, Phase II (KMG-II): from individual species to whole genera.</title>
        <authorList>
            <person name="Goeker M."/>
        </authorList>
    </citation>
    <scope>NUCLEOTIDE SEQUENCE [LARGE SCALE GENOMIC DNA]</scope>
    <source>
        <strain evidence="30 31">DSM 27267</strain>
    </source>
</reference>
<organism evidence="30 31">
    <name type="scientific">Prolixibacter denitrificans</name>
    <dbReference type="NCBI Taxonomy" id="1541063"/>
    <lineage>
        <taxon>Bacteria</taxon>
        <taxon>Pseudomonadati</taxon>
        <taxon>Bacteroidota</taxon>
        <taxon>Bacteroidia</taxon>
        <taxon>Marinilabiliales</taxon>
        <taxon>Prolixibacteraceae</taxon>
        <taxon>Prolixibacter</taxon>
    </lineage>
</organism>
<sequence>MKILKFGGTSVGSHENVRRIGEIVKGQNTPVIVVVSALGGITDTLLLTARTTAEGGEFTTGLSAIRTRHEEMAGQLFAGEQLNRVLAKLHPYFEELEKIFQGVSLIYELTPKTLDKIVGFGERMSSLLISEFLDGELIDSAAVIKTDENFGRAYVDLDKTYRLIAEKCSSLKDVAVAPGFISSSSNGVMTTLGRGGSDYTAALFAAALDAEKLEIWTDVDGFMTADPRVISKAYPIPSLTYSEAMELSHFGAKVIYPPTILPVYKKGIPVQIKNTMAPEAEGTLIGLEEADWKDRPIKGISSMSGITLITVQGLGMIGVTGISSRIFGVLAQKEINVILISQASSENSISFAVDSGCAEVAKEGIENEFAVEIASGRINKITVEENLSIVAIVGEHMKHSAGIAGKLFHTIGKNGINVVAIAQGASEQNISWVVKHSDLRKTLNVVHESFFLSPYIELNIFLVGIGTVGRDLLKQIERQQPRLMGEHRLKIKLAGVANSRKMYFDRDGIQVSEVDNLLKSSEEKSNMSAFCQKMIDLNMFNSVFVDCTANAEIAEHYFHIIDNFISVVAANKVAASSSFERYKKLKDTASKKGVKFLFETNVGAGLPLISTINDLQRSGDRIQRIEAVLSGTLNFIFNTLSEEIPLSQAIRMAKEQGFAEPDPRIDLSGIDVVRKLVILARESGYEIEKEDVKMESFIPQKYFDGSLDEFWETINEMDEEFEQRRKELVANNQRWRFVGKFEDGQAEVALRVVDPDHPFFDLEGSNNIVLLTSERYNEFPMQIKGYGAGAAVTAAGVFADLIKVSNI</sequence>
<accession>A0A2P8CCI2</accession>
<keyword evidence="14" id="KW-0547">Nucleotide-binding</keyword>
<evidence type="ECO:0000256" key="25">
    <source>
        <dbReference type="ARBA" id="ARBA00048561"/>
    </source>
</evidence>
<evidence type="ECO:0000256" key="2">
    <source>
        <dbReference type="ARBA" id="ARBA00004766"/>
    </source>
</evidence>
<reference evidence="29 32" key="2">
    <citation type="submission" date="2019-10" db="EMBL/GenBank/DDBJ databases">
        <title>Prolixibacter strains distinguished by the presence of nitrate reductase genes were adept at nitrate-dependent anaerobic corrosion of metallic iron and carbon steel.</title>
        <authorList>
            <person name="Iino T."/>
            <person name="Shono N."/>
            <person name="Ito K."/>
            <person name="Nakamura R."/>
            <person name="Sueoka K."/>
            <person name="Harayama S."/>
            <person name="Ohkuma M."/>
        </authorList>
    </citation>
    <scope>NUCLEOTIDE SEQUENCE [LARGE SCALE GENOMIC DNA]</scope>
    <source>
        <strain evidence="29 32">MIC1-1</strain>
    </source>
</reference>
<dbReference type="InterPro" id="IPR042199">
    <property type="entry name" value="AsparK_Bifunc_asparK/hSer_DH"/>
</dbReference>